<accession>B7ED26</accession>
<evidence type="ECO:0000313" key="3">
    <source>
        <dbReference type="EMBL" id="BAG90273.1"/>
    </source>
</evidence>
<sequence>MVACVIFVQYLYSLACIYYRLIVSFNSQLLARRLVLGKGYDKLAETDESRKKINKFKESAWKFVYFLSAELLSLSVTYNEPWFKNTRNFWVGPGEQIWPDQKTK</sequence>
<dbReference type="GO" id="GO:0005789">
    <property type="term" value="C:endoplasmic reticulum membrane"/>
    <property type="evidence" value="ECO:0007669"/>
    <property type="project" value="UniProtKB-SubCell"/>
</dbReference>
<dbReference type="PANTHER" id="PTHR12560:SF49">
    <property type="entry name" value="CERAMIDE SYNTHASE 1 LOH3"/>
    <property type="match status" value="1"/>
</dbReference>
<dbReference type="AlphaFoldDB" id="B7ED26"/>
<protein>
    <submittedName>
        <fullName evidence="3">cDNA clone:J013095J15, full insert sequence</fullName>
    </submittedName>
</protein>
<dbReference type="GO" id="GO:0046513">
    <property type="term" value="P:ceramide biosynthetic process"/>
    <property type="evidence" value="ECO:0007669"/>
    <property type="project" value="InterPro"/>
</dbReference>
<reference evidence="3" key="1">
    <citation type="journal article" date="2003" name="Science">
        <title>Collection, Mapping, and Annotation of Over 28,000 cDNA Clones from japonica Rice.</title>
        <authorList>
            <person name="Kikuchi S."/>
            <person name="Satoh K."/>
            <person name="Nagata T."/>
            <person name="Kawagashira N."/>
            <person name="Doi K."/>
            <person name="Kishimoto N."/>
            <person name="Yazaki J."/>
            <person name="Ishikawa M."/>
            <person name="Yamada H."/>
            <person name="Ooka H."/>
            <person name="Hotta I."/>
            <person name="Kojima K."/>
            <person name="Namiki T."/>
            <person name="Ohneda E."/>
            <person name="Yahagi W."/>
            <person name="Suzuki K."/>
            <person name="Li C."/>
            <person name="Ohtsuki K."/>
            <person name="Shishiki T."/>
            <person name="Otomo Y."/>
            <person name="Murakami K."/>
            <person name="Iida Y."/>
            <person name="Sugano S."/>
            <person name="Fujimura T."/>
            <person name="Suzuki Y."/>
            <person name="Tsunoda Y."/>
            <person name="Kurosaki T."/>
            <person name="Kodama T."/>
            <person name="Masuda H."/>
            <person name="Kobayashi M."/>
            <person name="Xie Q."/>
            <person name="Lu M."/>
            <person name="Narikawa R."/>
            <person name="Sugiyama A."/>
            <person name="Mizuno K."/>
            <person name="Yokomizo S."/>
            <person name="Niikura J."/>
            <person name="Ikeda R."/>
            <person name="Ishibiki J."/>
            <person name="Kawamata M."/>
            <person name="Yoshimura A."/>
            <person name="Miura J."/>
            <person name="Kusumegi T."/>
            <person name="Oka M."/>
            <person name="Ryu R."/>
            <person name="Ueda M."/>
            <person name="Matsubara K."/>
            <person name="Kawai J."/>
            <person name="Carninci P."/>
            <person name="Adachi J."/>
            <person name="Aizawa K."/>
            <person name="Arakawa T."/>
            <person name="Fukuda S."/>
            <person name="Hara A."/>
            <person name="Hashidume W."/>
            <person name="Hayatsu N."/>
            <person name="Imotani K."/>
            <person name="Ishii Y."/>
            <person name="Itoh M."/>
            <person name="Kagawa I."/>
            <person name="Kondo S."/>
            <person name="Konno H."/>
            <person name="Miyazaki A."/>
            <person name="Osato N."/>
            <person name="Ota Y."/>
            <person name="Saito R."/>
            <person name="Sasaki D."/>
            <person name="Sato K."/>
            <person name="Shibata K."/>
            <person name="Shinagawa A."/>
            <person name="Shiraki T."/>
            <person name="Yoshino M."/>
            <person name="Hayashizaki Y."/>
        </authorList>
    </citation>
    <scope>NUCLEOTIDE SEQUENCE</scope>
</reference>
<keyword evidence="2" id="KW-1133">Transmembrane helix</keyword>
<evidence type="ECO:0000256" key="1">
    <source>
        <dbReference type="ARBA" id="ARBA00004477"/>
    </source>
</evidence>
<keyword evidence="2" id="KW-0812">Transmembrane</keyword>
<dbReference type="PANTHER" id="PTHR12560">
    <property type="entry name" value="LONGEVITY ASSURANCE FACTOR 1 LAG1"/>
    <property type="match status" value="1"/>
</dbReference>
<dbReference type="GO" id="GO:0050291">
    <property type="term" value="F:sphingosine N-acyltransferase activity"/>
    <property type="evidence" value="ECO:0007669"/>
    <property type="project" value="InterPro"/>
</dbReference>
<keyword evidence="2" id="KW-0472">Membrane</keyword>
<proteinExistence type="evidence at transcript level"/>
<comment type="subcellular location">
    <subcellularLocation>
        <location evidence="1">Endoplasmic reticulum membrane</location>
        <topology evidence="1">Multi-pass membrane protein</topology>
    </subcellularLocation>
</comment>
<name>B7ED26_ORYSJ</name>
<dbReference type="EMBL" id="AK067111">
    <property type="protein sequence ID" value="BAG90273.1"/>
    <property type="molecule type" value="mRNA"/>
</dbReference>
<dbReference type="InterPro" id="IPR016439">
    <property type="entry name" value="Lag1/Lac1-like"/>
</dbReference>
<evidence type="ECO:0000256" key="2">
    <source>
        <dbReference type="SAM" id="Phobius"/>
    </source>
</evidence>
<organism evidence="3">
    <name type="scientific">Oryza sativa subsp. japonica</name>
    <name type="common">Rice</name>
    <dbReference type="NCBI Taxonomy" id="39947"/>
    <lineage>
        <taxon>Eukaryota</taxon>
        <taxon>Viridiplantae</taxon>
        <taxon>Streptophyta</taxon>
        <taxon>Embryophyta</taxon>
        <taxon>Tracheophyta</taxon>
        <taxon>Spermatophyta</taxon>
        <taxon>Magnoliopsida</taxon>
        <taxon>Liliopsida</taxon>
        <taxon>Poales</taxon>
        <taxon>Poaceae</taxon>
        <taxon>BOP clade</taxon>
        <taxon>Oryzoideae</taxon>
        <taxon>Oryzeae</taxon>
        <taxon>Oryzinae</taxon>
        <taxon>Oryza</taxon>
        <taxon>Oryza sativa</taxon>
    </lineage>
</organism>
<feature type="transmembrane region" description="Helical" evidence="2">
    <location>
        <begin position="6"/>
        <end position="23"/>
    </location>
</feature>